<dbReference type="AlphaFoldDB" id="A0A9D1F1J9"/>
<evidence type="ECO:0000256" key="1">
    <source>
        <dbReference type="SAM" id="SignalP"/>
    </source>
</evidence>
<keyword evidence="1" id="KW-0732">Signal</keyword>
<accession>A0A9D1F1J9</accession>
<sequence length="226" mass="25703">MIKKLLSLLMLFSFLMINSTAFSAESLPYVNTKVKNLKNVKADDNGKVKRKDKYKYKTVLKYYIPYEIQITNNNTKPVLLSTDTDIDLILEDDTEIKSQSRREIYKRTRKRDMGRYYGIALPGAIIAGGITGITFFIGAPLGALIAVGTFEPTNKAVRGNVDISQEMYNTGDLPIRLEPKKTYPIHFYIPKKENVKAIRINNMTIENGKKIYELVINIPNEIGDEL</sequence>
<evidence type="ECO:0000313" key="2">
    <source>
        <dbReference type="EMBL" id="HIS37287.1"/>
    </source>
</evidence>
<dbReference type="EMBL" id="DVIU01000234">
    <property type="protein sequence ID" value="HIS37287.1"/>
    <property type="molecule type" value="Genomic_DNA"/>
</dbReference>
<comment type="caution">
    <text evidence="2">The sequence shown here is derived from an EMBL/GenBank/DDBJ whole genome shotgun (WGS) entry which is preliminary data.</text>
</comment>
<dbReference type="Proteomes" id="UP000823928">
    <property type="component" value="Unassembled WGS sequence"/>
</dbReference>
<evidence type="ECO:0000313" key="3">
    <source>
        <dbReference type="Proteomes" id="UP000823928"/>
    </source>
</evidence>
<proteinExistence type="predicted"/>
<protein>
    <submittedName>
        <fullName evidence="2">Uncharacterized protein</fullName>
    </submittedName>
</protein>
<reference evidence="2" key="1">
    <citation type="submission" date="2020-10" db="EMBL/GenBank/DDBJ databases">
        <authorList>
            <person name="Gilroy R."/>
        </authorList>
    </citation>
    <scope>NUCLEOTIDE SEQUENCE</scope>
    <source>
        <strain evidence="2">6276</strain>
    </source>
</reference>
<feature type="chain" id="PRO_5039234552" evidence="1">
    <location>
        <begin position="24"/>
        <end position="226"/>
    </location>
</feature>
<gene>
    <name evidence="2" type="ORF">IAC10_11795</name>
</gene>
<name>A0A9D1F1J9_9BACT</name>
<reference evidence="2" key="2">
    <citation type="journal article" date="2021" name="PeerJ">
        <title>Extensive microbial diversity within the chicken gut microbiome revealed by metagenomics and culture.</title>
        <authorList>
            <person name="Gilroy R."/>
            <person name="Ravi A."/>
            <person name="Getino M."/>
            <person name="Pursley I."/>
            <person name="Horton D.L."/>
            <person name="Alikhan N.F."/>
            <person name="Baker D."/>
            <person name="Gharbi K."/>
            <person name="Hall N."/>
            <person name="Watson M."/>
            <person name="Adriaenssens E.M."/>
            <person name="Foster-Nyarko E."/>
            <person name="Jarju S."/>
            <person name="Secka A."/>
            <person name="Antonio M."/>
            <person name="Oren A."/>
            <person name="Chaudhuri R.R."/>
            <person name="La Ragione R."/>
            <person name="Hildebrand F."/>
            <person name="Pallen M.J."/>
        </authorList>
    </citation>
    <scope>NUCLEOTIDE SEQUENCE</scope>
    <source>
        <strain evidence="2">6276</strain>
    </source>
</reference>
<organism evidence="2 3">
    <name type="scientific">Candidatus Scatousia excrementigallinarum</name>
    <dbReference type="NCBI Taxonomy" id="2840935"/>
    <lineage>
        <taxon>Bacteria</taxon>
        <taxon>Candidatus Scatousia</taxon>
    </lineage>
</organism>
<feature type="signal peptide" evidence="1">
    <location>
        <begin position="1"/>
        <end position="23"/>
    </location>
</feature>